<feature type="compositionally biased region" description="Polar residues" evidence="1">
    <location>
        <begin position="68"/>
        <end position="78"/>
    </location>
</feature>
<gene>
    <name evidence="2" type="ORF">BOLC5T33471H</name>
</gene>
<dbReference type="EMBL" id="LR031877">
    <property type="protein sequence ID" value="VDD45924.1"/>
    <property type="molecule type" value="Genomic_DNA"/>
</dbReference>
<dbReference type="AlphaFoldDB" id="A0A3P6FE82"/>
<sequence length="78" mass="8634">MKESLPVWIDWQKKKRVLANILREASSALKFPSCPSLGGVVTHIDSTSDEVNLLKRPAMSNGDHDNSLKISRTEQGSN</sequence>
<accession>A0A3P6FE82</accession>
<evidence type="ECO:0000256" key="1">
    <source>
        <dbReference type="SAM" id="MobiDB-lite"/>
    </source>
</evidence>
<protein>
    <submittedName>
        <fullName evidence="2">Uncharacterized protein</fullName>
    </submittedName>
</protein>
<organism evidence="2">
    <name type="scientific">Brassica oleracea</name>
    <name type="common">Wild cabbage</name>
    <dbReference type="NCBI Taxonomy" id="3712"/>
    <lineage>
        <taxon>Eukaryota</taxon>
        <taxon>Viridiplantae</taxon>
        <taxon>Streptophyta</taxon>
        <taxon>Embryophyta</taxon>
        <taxon>Tracheophyta</taxon>
        <taxon>Spermatophyta</taxon>
        <taxon>Magnoliopsida</taxon>
        <taxon>eudicotyledons</taxon>
        <taxon>Gunneridae</taxon>
        <taxon>Pentapetalae</taxon>
        <taxon>rosids</taxon>
        <taxon>malvids</taxon>
        <taxon>Brassicales</taxon>
        <taxon>Brassicaceae</taxon>
        <taxon>Brassiceae</taxon>
        <taxon>Brassica</taxon>
    </lineage>
</organism>
<evidence type="ECO:0000313" key="2">
    <source>
        <dbReference type="EMBL" id="VDD45924.1"/>
    </source>
</evidence>
<reference evidence="2" key="1">
    <citation type="submission" date="2018-11" db="EMBL/GenBank/DDBJ databases">
        <authorList>
            <consortium name="Genoscope - CEA"/>
            <person name="William W."/>
        </authorList>
    </citation>
    <scope>NUCLEOTIDE SEQUENCE</scope>
</reference>
<proteinExistence type="predicted"/>
<name>A0A3P6FE82_BRAOL</name>
<feature type="region of interest" description="Disordered" evidence="1">
    <location>
        <begin position="56"/>
        <end position="78"/>
    </location>
</feature>